<evidence type="ECO:0000313" key="1">
    <source>
        <dbReference type="EMBL" id="KAL3572853.1"/>
    </source>
</evidence>
<dbReference type="Proteomes" id="UP000309997">
    <property type="component" value="Unassembled WGS sequence"/>
</dbReference>
<accession>A0ACC4B4G0</accession>
<gene>
    <name evidence="1" type="ORF">D5086_026757</name>
</gene>
<name>A0ACC4B4G0_POPAL</name>
<reference evidence="1 2" key="1">
    <citation type="journal article" date="2024" name="Plant Biotechnol. J.">
        <title>Genome and CRISPR/Cas9 system of a widespread forest tree (Populus alba) in the world.</title>
        <authorList>
            <person name="Liu Y.J."/>
            <person name="Jiang P.F."/>
            <person name="Han X.M."/>
            <person name="Li X.Y."/>
            <person name="Wang H.M."/>
            <person name="Wang Y.J."/>
            <person name="Wang X.X."/>
            <person name="Zeng Q.Y."/>
        </authorList>
    </citation>
    <scope>NUCLEOTIDE SEQUENCE [LARGE SCALE GENOMIC DNA]</scope>
    <source>
        <strain evidence="2">cv. PAL-ZL1</strain>
    </source>
</reference>
<dbReference type="EMBL" id="RCHU02000014">
    <property type="protein sequence ID" value="KAL3572853.1"/>
    <property type="molecule type" value="Genomic_DNA"/>
</dbReference>
<protein>
    <submittedName>
        <fullName evidence="1">Uncharacterized protein</fullName>
    </submittedName>
</protein>
<sequence>MMARNCDSHAGLKALSLILLCLTISNNIVPVAEAIWLSIPNSGSKCVSEEIQNGVVVLSDYYVLNEEHPEHPVTVTVRVTSPYGNNLHHNENVTHGQFAFTTSEGGNYLACFTLDGHQEPATGVTLSLDWKIGIAAKDWDSVAKKEKIEGVELEVRKLKDHAEAIHNNLLYLKQREADMREVIVHFFCDSRNNLRSWGSFSLMEAERLSILVTRGRRDTTRNDRGPWQRGSDHSLGRDSREFPDLLILFGRLLRPNVHNAFSFITKREESGNVIPKWTRCLRNKNQHGGGFAVLAGMAAASVANSGTVSNQAHLDENSSPIIWKQKLEISGNGIDV</sequence>
<comment type="caution">
    <text evidence="1">The sequence shown here is derived from an EMBL/GenBank/DDBJ whole genome shotgun (WGS) entry which is preliminary data.</text>
</comment>
<organism evidence="1 2">
    <name type="scientific">Populus alba</name>
    <name type="common">White poplar</name>
    <dbReference type="NCBI Taxonomy" id="43335"/>
    <lineage>
        <taxon>Eukaryota</taxon>
        <taxon>Viridiplantae</taxon>
        <taxon>Streptophyta</taxon>
        <taxon>Embryophyta</taxon>
        <taxon>Tracheophyta</taxon>
        <taxon>Spermatophyta</taxon>
        <taxon>Magnoliopsida</taxon>
        <taxon>eudicotyledons</taxon>
        <taxon>Gunneridae</taxon>
        <taxon>Pentapetalae</taxon>
        <taxon>rosids</taxon>
        <taxon>fabids</taxon>
        <taxon>Malpighiales</taxon>
        <taxon>Salicaceae</taxon>
        <taxon>Saliceae</taxon>
        <taxon>Populus</taxon>
    </lineage>
</organism>
<evidence type="ECO:0000313" key="2">
    <source>
        <dbReference type="Proteomes" id="UP000309997"/>
    </source>
</evidence>
<keyword evidence="2" id="KW-1185">Reference proteome</keyword>
<proteinExistence type="predicted"/>